<evidence type="ECO:0000313" key="2">
    <source>
        <dbReference type="Proteomes" id="UP001208570"/>
    </source>
</evidence>
<dbReference type="AlphaFoldDB" id="A0AAD9N7B1"/>
<name>A0AAD9N7B1_9ANNE</name>
<comment type="caution">
    <text evidence="1">The sequence shown here is derived from an EMBL/GenBank/DDBJ whole genome shotgun (WGS) entry which is preliminary data.</text>
</comment>
<keyword evidence="2" id="KW-1185">Reference proteome</keyword>
<accession>A0AAD9N7B1</accession>
<proteinExistence type="predicted"/>
<dbReference type="EMBL" id="JAODUP010000177">
    <property type="protein sequence ID" value="KAK2158108.1"/>
    <property type="molecule type" value="Genomic_DNA"/>
</dbReference>
<dbReference type="Proteomes" id="UP001208570">
    <property type="component" value="Unassembled WGS sequence"/>
</dbReference>
<gene>
    <name evidence="1" type="ORF">LSH36_177g04099</name>
</gene>
<organism evidence="1 2">
    <name type="scientific">Paralvinella palmiformis</name>
    <dbReference type="NCBI Taxonomy" id="53620"/>
    <lineage>
        <taxon>Eukaryota</taxon>
        <taxon>Metazoa</taxon>
        <taxon>Spiralia</taxon>
        <taxon>Lophotrochozoa</taxon>
        <taxon>Annelida</taxon>
        <taxon>Polychaeta</taxon>
        <taxon>Sedentaria</taxon>
        <taxon>Canalipalpata</taxon>
        <taxon>Terebellida</taxon>
        <taxon>Terebelliformia</taxon>
        <taxon>Alvinellidae</taxon>
        <taxon>Paralvinella</taxon>
    </lineage>
</organism>
<evidence type="ECO:0000313" key="1">
    <source>
        <dbReference type="EMBL" id="KAK2158108.1"/>
    </source>
</evidence>
<reference evidence="1" key="1">
    <citation type="journal article" date="2023" name="Mol. Biol. Evol.">
        <title>Third-Generation Sequencing Reveals the Adaptive Role of the Epigenome in Three Deep-Sea Polychaetes.</title>
        <authorList>
            <person name="Perez M."/>
            <person name="Aroh O."/>
            <person name="Sun Y."/>
            <person name="Lan Y."/>
            <person name="Juniper S.K."/>
            <person name="Young C.R."/>
            <person name="Angers B."/>
            <person name="Qian P.Y."/>
        </authorList>
    </citation>
    <scope>NUCLEOTIDE SEQUENCE</scope>
    <source>
        <strain evidence="1">P08H-3</strain>
    </source>
</reference>
<sequence length="103" mass="11875">MADLLDFSSSRLGNVDLIQQIALSVWLNKGDDYKKMLQNVTQARIVYELYNRISPEKQIELYQQECIMAIVSFIQKNPRASEGKLVTEISKHVEIFKQKVATL</sequence>
<protein>
    <submittedName>
        <fullName evidence="1">Uncharacterized protein</fullName>
    </submittedName>
</protein>